<reference evidence="2" key="1">
    <citation type="journal article" date="2015" name="Nature">
        <title>Complex archaea that bridge the gap between prokaryotes and eukaryotes.</title>
        <authorList>
            <person name="Spang A."/>
            <person name="Saw J.H."/>
            <person name="Jorgensen S.L."/>
            <person name="Zaremba-Niedzwiedzka K."/>
            <person name="Martijn J."/>
            <person name="Lind A.E."/>
            <person name="van Eijk R."/>
            <person name="Schleper C."/>
            <person name="Guy L."/>
            <person name="Ettema T.J."/>
        </authorList>
    </citation>
    <scope>NUCLEOTIDE SEQUENCE</scope>
</reference>
<proteinExistence type="predicted"/>
<feature type="domain" description="Band 7" evidence="1">
    <location>
        <begin position="27"/>
        <end position="165"/>
    </location>
</feature>
<dbReference type="EMBL" id="LAZR01008488">
    <property type="protein sequence ID" value="KKM78457.1"/>
    <property type="molecule type" value="Genomic_DNA"/>
</dbReference>
<accession>A0A0F9NAQ8</accession>
<comment type="caution">
    <text evidence="2">The sequence shown here is derived from an EMBL/GenBank/DDBJ whole genome shotgun (WGS) entry which is preliminary data.</text>
</comment>
<protein>
    <recommendedName>
        <fullName evidence="1">Band 7 domain-containing protein</fullName>
    </recommendedName>
</protein>
<dbReference type="Pfam" id="PF01145">
    <property type="entry name" value="Band_7"/>
    <property type="match status" value="1"/>
</dbReference>
<dbReference type="AlphaFoldDB" id="A0A0F9NAQ8"/>
<evidence type="ECO:0000313" key="2">
    <source>
        <dbReference type="EMBL" id="KKM78457.1"/>
    </source>
</evidence>
<dbReference type="InterPro" id="IPR001107">
    <property type="entry name" value="Band_7"/>
</dbReference>
<gene>
    <name evidence="2" type="ORF">LCGC14_1359850</name>
</gene>
<sequence>MNEALGRVLDVILGAMDMFKFWVVLYEYEQGVILRLGKVNRDLGPGIHWRAPFRIEELRFVNIRQQTSNSWDMTFPLNGSSITMSFAAVIAVSNARKVLMELNNWTSASYTITKIAIAERVNELLEADHDCYTRQTTFTADVKKHVTKRLDEIGVELKGFAFQEIAKTRAYKFFGGPAR</sequence>
<evidence type="ECO:0000259" key="1">
    <source>
        <dbReference type="Pfam" id="PF01145"/>
    </source>
</evidence>
<name>A0A0F9NAQ8_9ZZZZ</name>
<organism evidence="2">
    <name type="scientific">marine sediment metagenome</name>
    <dbReference type="NCBI Taxonomy" id="412755"/>
    <lineage>
        <taxon>unclassified sequences</taxon>
        <taxon>metagenomes</taxon>
        <taxon>ecological metagenomes</taxon>
    </lineage>
</organism>